<dbReference type="EMBL" id="CAJOBG010003396">
    <property type="protein sequence ID" value="CAF4060702.1"/>
    <property type="molecule type" value="Genomic_DNA"/>
</dbReference>
<evidence type="ECO:0000313" key="1">
    <source>
        <dbReference type="EMBL" id="CAF1994196.1"/>
    </source>
</evidence>
<evidence type="ECO:0000313" key="3">
    <source>
        <dbReference type="Proteomes" id="UP000663866"/>
    </source>
</evidence>
<dbReference type="EMBL" id="CAJNRF010001097">
    <property type="protein sequence ID" value="CAF1994196.1"/>
    <property type="molecule type" value="Genomic_DNA"/>
</dbReference>
<comment type="caution">
    <text evidence="2">The sequence shown here is derived from an EMBL/GenBank/DDBJ whole genome shotgun (WGS) entry which is preliminary data.</text>
</comment>
<evidence type="ECO:0008006" key="4">
    <source>
        <dbReference type="Google" id="ProtNLM"/>
    </source>
</evidence>
<proteinExistence type="predicted"/>
<reference evidence="2" key="1">
    <citation type="submission" date="2021-02" db="EMBL/GenBank/DDBJ databases">
        <authorList>
            <person name="Nowell W R."/>
        </authorList>
    </citation>
    <scope>NUCLEOTIDE SEQUENCE</scope>
</reference>
<accession>A0A819SE27</accession>
<dbReference type="Proteomes" id="UP000663856">
    <property type="component" value="Unassembled WGS sequence"/>
</dbReference>
<sequence>MCDECSPTLFEHLPVELIEQIFTLLTPQHVISAFSGLNYYIDSIIQSMANLKLTVRVNVVNDITILKNYPSRIIDFVMKYNNVDFTSLISLRSLYLQNPSQKQMNSIRSHHFPTLGRLTISGRDLESKRKMIINFIIFV</sequence>
<organism evidence="2 3">
    <name type="scientific">Rotaria magnacalcarata</name>
    <dbReference type="NCBI Taxonomy" id="392030"/>
    <lineage>
        <taxon>Eukaryota</taxon>
        <taxon>Metazoa</taxon>
        <taxon>Spiralia</taxon>
        <taxon>Gnathifera</taxon>
        <taxon>Rotifera</taxon>
        <taxon>Eurotatoria</taxon>
        <taxon>Bdelloidea</taxon>
        <taxon>Philodinida</taxon>
        <taxon>Philodinidae</taxon>
        <taxon>Rotaria</taxon>
    </lineage>
</organism>
<gene>
    <name evidence="2" type="ORF">OVN521_LOCUS18583</name>
    <name evidence="1" type="ORF">WKI299_LOCUS4424</name>
</gene>
<dbReference type="AlphaFoldDB" id="A0A819SE27"/>
<dbReference type="Proteomes" id="UP000663866">
    <property type="component" value="Unassembled WGS sequence"/>
</dbReference>
<name>A0A819SE27_9BILA</name>
<evidence type="ECO:0000313" key="2">
    <source>
        <dbReference type="EMBL" id="CAF4060702.1"/>
    </source>
</evidence>
<protein>
    <recommendedName>
        <fullName evidence="4">F-box domain-containing protein</fullName>
    </recommendedName>
</protein>
<keyword evidence="3" id="KW-1185">Reference proteome</keyword>